<comment type="caution">
    <text evidence="4">The sequence shown here is derived from an EMBL/GenBank/DDBJ whole genome shotgun (WGS) entry which is preliminary data.</text>
</comment>
<dbReference type="GeneID" id="81399184"/>
<feature type="transmembrane region" description="Helical" evidence="2">
    <location>
        <begin position="357"/>
        <end position="379"/>
    </location>
</feature>
<keyword evidence="5" id="KW-1185">Reference proteome</keyword>
<feature type="chain" id="PRO_5040733635" evidence="3">
    <location>
        <begin position="23"/>
        <end position="605"/>
    </location>
</feature>
<gene>
    <name evidence="4" type="ORF">NUU61_009490</name>
</gene>
<dbReference type="EMBL" id="JAPMSZ010000011">
    <property type="protein sequence ID" value="KAJ5084911.1"/>
    <property type="molecule type" value="Genomic_DNA"/>
</dbReference>
<organism evidence="4 5">
    <name type="scientific">Penicillium alfredii</name>
    <dbReference type="NCBI Taxonomy" id="1506179"/>
    <lineage>
        <taxon>Eukaryota</taxon>
        <taxon>Fungi</taxon>
        <taxon>Dikarya</taxon>
        <taxon>Ascomycota</taxon>
        <taxon>Pezizomycotina</taxon>
        <taxon>Eurotiomycetes</taxon>
        <taxon>Eurotiomycetidae</taxon>
        <taxon>Eurotiales</taxon>
        <taxon>Aspergillaceae</taxon>
        <taxon>Penicillium</taxon>
    </lineage>
</organism>
<feature type="compositionally biased region" description="Basic and acidic residues" evidence="1">
    <location>
        <begin position="271"/>
        <end position="290"/>
    </location>
</feature>
<keyword evidence="3" id="KW-0732">Signal</keyword>
<evidence type="ECO:0000256" key="2">
    <source>
        <dbReference type="SAM" id="Phobius"/>
    </source>
</evidence>
<sequence length="605" mass="64722">MVGSKSPRTLLVLYLLASQALTRGISTPVLTTAGGFTSVGSHGSLGGSASPDPQKPVSIPLVVPARFKNTSQNHEFQSGTRPSANSSGQRPGGGTPQPPTPLPGGFSSGTSLPLNSPRGPQSSAIPPTNPPAAGHTGKSQSTSTHSPVSANSPSGDGPSGRPSSSGPPAPVNTPSGSSRPSDSRISPDSPGSSSNTVPTVQPTTSQSTIYQVTGGSTKAIPTMVTVNPSNQGESATPITSQPPASSSATAMYVGLLQKYPKSVSAALKDWEDAKKNPNDEEGWKKAKKSIDTVLPPDDKDDDSGGGIFGALFHKNTKTSGSLKSALKGVSKVRKSIGPGAKSIGEALGGGGLKLPDLPAILILVFIFNIVVVVLLLFLFLLFKFQLLKEILIIILIVLIFKFKFLEKILILNILVFAIFFVFKFKFFEKLLKHFHSTNHHASTCMLQTTLEVEWVFSIHSNCEQHAHVFLPLICKFHFLQKTLGYIHFTNDYASTCMLQTTLEVECAFSIHSNCEQHAYDFLPLIFKFQLLQKVLGYVHSTDNHPSTCMLQTTLSVECAFPTYPKCHKHANVPQFNTQDLAHQIYSTKHGYPQGEICMPPVSPAL</sequence>
<evidence type="ECO:0000256" key="1">
    <source>
        <dbReference type="SAM" id="MobiDB-lite"/>
    </source>
</evidence>
<dbReference type="AlphaFoldDB" id="A0A9W9ENH1"/>
<feature type="region of interest" description="Disordered" evidence="1">
    <location>
        <begin position="271"/>
        <end position="301"/>
    </location>
</feature>
<evidence type="ECO:0000313" key="5">
    <source>
        <dbReference type="Proteomes" id="UP001141434"/>
    </source>
</evidence>
<evidence type="ECO:0000313" key="4">
    <source>
        <dbReference type="EMBL" id="KAJ5084911.1"/>
    </source>
</evidence>
<keyword evidence="2" id="KW-0472">Membrane</keyword>
<keyword evidence="2" id="KW-0812">Transmembrane</keyword>
<protein>
    <submittedName>
        <fullName evidence="4">Uncharacterized protein</fullName>
    </submittedName>
</protein>
<feature type="compositionally biased region" description="Low complexity" evidence="1">
    <location>
        <begin position="174"/>
        <end position="194"/>
    </location>
</feature>
<proteinExistence type="predicted"/>
<feature type="compositionally biased region" description="Polar residues" evidence="1">
    <location>
        <begin position="72"/>
        <end position="87"/>
    </location>
</feature>
<feature type="compositionally biased region" description="Polar residues" evidence="1">
    <location>
        <begin position="195"/>
        <end position="216"/>
    </location>
</feature>
<feature type="transmembrane region" description="Helical" evidence="2">
    <location>
        <begin position="408"/>
        <end position="426"/>
    </location>
</feature>
<accession>A0A9W9ENH1</accession>
<name>A0A9W9ENH1_9EURO</name>
<keyword evidence="2" id="KW-1133">Transmembrane helix</keyword>
<feature type="compositionally biased region" description="Low complexity" evidence="1">
    <location>
        <begin position="152"/>
        <end position="164"/>
    </location>
</feature>
<feature type="compositionally biased region" description="Polar residues" evidence="1">
    <location>
        <begin position="224"/>
        <end position="233"/>
    </location>
</feature>
<feature type="compositionally biased region" description="Low complexity" evidence="1">
    <location>
        <begin position="234"/>
        <end position="244"/>
    </location>
</feature>
<feature type="region of interest" description="Disordered" evidence="1">
    <location>
        <begin position="72"/>
        <end position="244"/>
    </location>
</feature>
<evidence type="ECO:0000256" key="3">
    <source>
        <dbReference type="SAM" id="SignalP"/>
    </source>
</evidence>
<feature type="signal peptide" evidence="3">
    <location>
        <begin position="1"/>
        <end position="22"/>
    </location>
</feature>
<dbReference type="RefSeq" id="XP_056508308.1">
    <property type="nucleotide sequence ID" value="XM_056660015.1"/>
</dbReference>
<reference evidence="4" key="2">
    <citation type="journal article" date="2023" name="IMA Fungus">
        <title>Comparative genomic study of the Penicillium genus elucidates a diverse pangenome and 15 lateral gene transfer events.</title>
        <authorList>
            <person name="Petersen C."/>
            <person name="Sorensen T."/>
            <person name="Nielsen M.R."/>
            <person name="Sondergaard T.E."/>
            <person name="Sorensen J.L."/>
            <person name="Fitzpatrick D.A."/>
            <person name="Frisvad J.C."/>
            <person name="Nielsen K.L."/>
        </authorList>
    </citation>
    <scope>NUCLEOTIDE SEQUENCE</scope>
    <source>
        <strain evidence="4">IBT 34128</strain>
    </source>
</reference>
<feature type="compositionally biased region" description="Polar residues" evidence="1">
    <location>
        <begin position="108"/>
        <end position="126"/>
    </location>
</feature>
<dbReference type="Proteomes" id="UP001141434">
    <property type="component" value="Unassembled WGS sequence"/>
</dbReference>
<feature type="compositionally biased region" description="Polar residues" evidence="1">
    <location>
        <begin position="137"/>
        <end position="151"/>
    </location>
</feature>
<reference evidence="4" key="1">
    <citation type="submission" date="2022-11" db="EMBL/GenBank/DDBJ databases">
        <authorList>
            <person name="Petersen C."/>
        </authorList>
    </citation>
    <scope>NUCLEOTIDE SEQUENCE</scope>
    <source>
        <strain evidence="4">IBT 34128</strain>
    </source>
</reference>